<proteinExistence type="inferred from homology"/>
<accession>A0A8W8L019</accession>
<keyword evidence="4" id="KW-1133">Transmembrane helix</keyword>
<dbReference type="Pfam" id="PF00012">
    <property type="entry name" value="HSP70"/>
    <property type="match status" value="1"/>
</dbReference>
<dbReference type="AlphaFoldDB" id="A0A8W8L019"/>
<keyword evidence="3" id="KW-0067">ATP-binding</keyword>
<keyword evidence="2" id="KW-0547">Nucleotide-binding</keyword>
<dbReference type="SUPFAM" id="SSF53067">
    <property type="entry name" value="Actin-like ATPase domain"/>
    <property type="match status" value="2"/>
</dbReference>
<comment type="similarity">
    <text evidence="1">Belongs to the heat shock protein 70 family.</text>
</comment>
<dbReference type="GO" id="GO:0140662">
    <property type="term" value="F:ATP-dependent protein folding chaperone"/>
    <property type="evidence" value="ECO:0007669"/>
    <property type="project" value="InterPro"/>
</dbReference>
<dbReference type="InterPro" id="IPR043129">
    <property type="entry name" value="ATPase_NBD"/>
</dbReference>
<keyword evidence="6" id="KW-1185">Reference proteome</keyword>
<dbReference type="Proteomes" id="UP000005408">
    <property type="component" value="Unassembled WGS sequence"/>
</dbReference>
<evidence type="ECO:0000256" key="3">
    <source>
        <dbReference type="ARBA" id="ARBA00022840"/>
    </source>
</evidence>
<dbReference type="EnsemblMetazoa" id="G25778.12">
    <property type="protein sequence ID" value="G25778.12:cds"/>
    <property type="gene ID" value="G25778"/>
</dbReference>
<protein>
    <recommendedName>
        <fullName evidence="7">Heat shock 70 kDa protein 12B</fullName>
    </recommendedName>
</protein>
<dbReference type="PANTHER" id="PTHR14187">
    <property type="entry name" value="ALPHA KINASE/ELONGATION FACTOR 2 KINASE"/>
    <property type="match status" value="1"/>
</dbReference>
<dbReference type="Gene3D" id="3.30.420.40">
    <property type="match status" value="2"/>
</dbReference>
<reference evidence="5" key="1">
    <citation type="submission" date="2022-08" db="UniProtKB">
        <authorList>
            <consortium name="EnsemblMetazoa"/>
        </authorList>
    </citation>
    <scope>IDENTIFICATION</scope>
    <source>
        <strain evidence="5">05x7-T-G4-1.051#20</strain>
    </source>
</reference>
<evidence type="ECO:0000313" key="6">
    <source>
        <dbReference type="Proteomes" id="UP000005408"/>
    </source>
</evidence>
<evidence type="ECO:0000256" key="4">
    <source>
        <dbReference type="SAM" id="Phobius"/>
    </source>
</evidence>
<name>A0A8W8L019_MAGGI</name>
<evidence type="ECO:0000256" key="2">
    <source>
        <dbReference type="ARBA" id="ARBA00022741"/>
    </source>
</evidence>
<feature type="transmembrane region" description="Helical" evidence="4">
    <location>
        <begin position="20"/>
        <end position="40"/>
    </location>
</feature>
<dbReference type="PANTHER" id="PTHR14187:SF5">
    <property type="entry name" value="HEAT SHOCK 70 KDA PROTEIN 12A"/>
    <property type="match status" value="1"/>
</dbReference>
<evidence type="ECO:0000313" key="5">
    <source>
        <dbReference type="EnsemblMetazoa" id="G25778.12:cds"/>
    </source>
</evidence>
<dbReference type="GO" id="GO:0005524">
    <property type="term" value="F:ATP binding"/>
    <property type="evidence" value="ECO:0007669"/>
    <property type="project" value="UniProtKB-KW"/>
</dbReference>
<sequence length="643" mass="72460">MVVLLNQSEDSATNGSFDHILSVTRFGLVVHIFLSFYVVVRTISIYTDVASDMAAASSPKPSTCNKLFVAAIDFGTTYSGYAFSSKSEWTKVQTNVWPSSNQMSSKTPTALLLNEDETFNSFGYDAEKNFAEIAEEGDDSYKDFYYFHRFKMLLHNCKNLHRNICIDDMTRKRMEAHKVFTHSIKFLVDTLFDKLKGAVPDILLDDIHFVLTVPAIWDDPSKQFMREAAIAAGIKANQLSIALEPEAASIYCQHIPTEVDVSGNTSFLRTAKQGTKYMIVDLGGGTADITVHLRSGEGTLDEVRPASGGPWGGKSVDDRFEKFLGEVIGNDLVEDLKQNFMEDYLDLFREFESKKRNIATVKTGKVHMKIPLTVQSLVKKKLKKSVPDVLKESSYAESVHFANMKLHMSVDIFKDLFKPTIEGIVKHLKEVFMEKNVQGVETILMVGGFSECELVQKAIKDNFKDKKVIIPEDPGLAVLKGAVYYGHVPKTIGRRVARYTYGIQSWPEFDPNKHPEAKKVQIGTKFRCRDVFFKYVTKGELLTPGYRRSQIFQALKPDEECLECAIYVSDEEDPVYVDDESCRRLGTLRVPLPRVSTGCSLEIEETMIFGDTELEVQARDIYTNQQCEVSFDLLSNNVVQNGN</sequence>
<evidence type="ECO:0000256" key="1">
    <source>
        <dbReference type="ARBA" id="ARBA00007381"/>
    </source>
</evidence>
<keyword evidence="4" id="KW-0472">Membrane</keyword>
<evidence type="ECO:0008006" key="7">
    <source>
        <dbReference type="Google" id="ProtNLM"/>
    </source>
</evidence>
<dbReference type="CDD" id="cd10229">
    <property type="entry name" value="ASKHA_NBD_HSP70_HSPA12"/>
    <property type="match status" value="1"/>
</dbReference>
<keyword evidence="4" id="KW-0812">Transmembrane</keyword>
<dbReference type="InterPro" id="IPR013126">
    <property type="entry name" value="Hsp_70_fam"/>
</dbReference>
<organism evidence="5 6">
    <name type="scientific">Magallana gigas</name>
    <name type="common">Pacific oyster</name>
    <name type="synonym">Crassostrea gigas</name>
    <dbReference type="NCBI Taxonomy" id="29159"/>
    <lineage>
        <taxon>Eukaryota</taxon>
        <taxon>Metazoa</taxon>
        <taxon>Spiralia</taxon>
        <taxon>Lophotrochozoa</taxon>
        <taxon>Mollusca</taxon>
        <taxon>Bivalvia</taxon>
        <taxon>Autobranchia</taxon>
        <taxon>Pteriomorphia</taxon>
        <taxon>Ostreida</taxon>
        <taxon>Ostreoidea</taxon>
        <taxon>Ostreidae</taxon>
        <taxon>Magallana</taxon>
    </lineage>
</organism>